<dbReference type="GO" id="GO:0016787">
    <property type="term" value="F:hydrolase activity"/>
    <property type="evidence" value="ECO:0007669"/>
    <property type="project" value="UniProtKB-KW"/>
</dbReference>
<evidence type="ECO:0000256" key="1">
    <source>
        <dbReference type="ARBA" id="ARBA00001968"/>
    </source>
</evidence>
<dbReference type="Pfam" id="PF13359">
    <property type="entry name" value="DDE_Tnp_4"/>
    <property type="match status" value="1"/>
</dbReference>
<dbReference type="PANTHER" id="PTHR22930:SF293">
    <property type="entry name" value="PROTEIN ALP1-LIKE"/>
    <property type="match status" value="1"/>
</dbReference>
<evidence type="ECO:0000256" key="3">
    <source>
        <dbReference type="ARBA" id="ARBA00006958"/>
    </source>
</evidence>
<comment type="similarity">
    <text evidence="3">Belongs to the HARBI1 family.</text>
</comment>
<evidence type="ECO:0000313" key="9">
    <source>
        <dbReference type="EMBL" id="KAL3520522.1"/>
    </source>
</evidence>
<evidence type="ECO:0000256" key="5">
    <source>
        <dbReference type="ARBA" id="ARBA00022723"/>
    </source>
</evidence>
<keyword evidence="5" id="KW-0479">Metal-binding</keyword>
<dbReference type="InterPro" id="IPR045249">
    <property type="entry name" value="HARBI1-like"/>
</dbReference>
<accession>A0ABD2ZPX7</accession>
<dbReference type="Proteomes" id="UP001630127">
    <property type="component" value="Unassembled WGS sequence"/>
</dbReference>
<comment type="caution">
    <text evidence="9">The sequence shown here is derived from an EMBL/GenBank/DDBJ whole genome shotgun (WGS) entry which is preliminary data.</text>
</comment>
<dbReference type="InterPro" id="IPR027806">
    <property type="entry name" value="HARBI1_dom"/>
</dbReference>
<dbReference type="AlphaFoldDB" id="A0ABD2ZPX7"/>
<comment type="subcellular location">
    <subcellularLocation>
        <location evidence="2">Nucleus</location>
    </subcellularLocation>
</comment>
<evidence type="ECO:0000259" key="8">
    <source>
        <dbReference type="Pfam" id="PF13359"/>
    </source>
</evidence>
<evidence type="ECO:0000256" key="6">
    <source>
        <dbReference type="ARBA" id="ARBA00022801"/>
    </source>
</evidence>
<keyword evidence="6" id="KW-0378">Hydrolase</keyword>
<evidence type="ECO:0000256" key="2">
    <source>
        <dbReference type="ARBA" id="ARBA00004123"/>
    </source>
</evidence>
<organism evidence="9 10">
    <name type="scientific">Cinchona calisaya</name>
    <dbReference type="NCBI Taxonomy" id="153742"/>
    <lineage>
        <taxon>Eukaryota</taxon>
        <taxon>Viridiplantae</taxon>
        <taxon>Streptophyta</taxon>
        <taxon>Embryophyta</taxon>
        <taxon>Tracheophyta</taxon>
        <taxon>Spermatophyta</taxon>
        <taxon>Magnoliopsida</taxon>
        <taxon>eudicotyledons</taxon>
        <taxon>Gunneridae</taxon>
        <taxon>Pentapetalae</taxon>
        <taxon>asterids</taxon>
        <taxon>lamiids</taxon>
        <taxon>Gentianales</taxon>
        <taxon>Rubiaceae</taxon>
        <taxon>Cinchonoideae</taxon>
        <taxon>Cinchoneae</taxon>
        <taxon>Cinchona</taxon>
    </lineage>
</organism>
<keyword evidence="10" id="KW-1185">Reference proteome</keyword>
<keyword evidence="7" id="KW-0539">Nucleus</keyword>
<evidence type="ECO:0000256" key="7">
    <source>
        <dbReference type="ARBA" id="ARBA00023242"/>
    </source>
</evidence>
<dbReference type="PANTHER" id="PTHR22930">
    <property type="match status" value="1"/>
</dbReference>
<evidence type="ECO:0000313" key="10">
    <source>
        <dbReference type="Proteomes" id="UP001630127"/>
    </source>
</evidence>
<gene>
    <name evidence="9" type="ORF">ACH5RR_018671</name>
</gene>
<keyword evidence="4" id="KW-0540">Nuclease</keyword>
<sequence>MQFSGFKRNCLKFLSQYLKIPLTRDRNGLRMGRISGRWKSAWDALSRRNGLPINDGYYYLVDAGYTNSKGFLAPFRGQKYHINKWTPGYQPSTVEEFFNIKHSSVRNVIERSFGLLKIRREIISNPNWYPIKVQSKIITAYCLLHNHIRRNMFVDTAEVDLDEDEEEAHVELDGEPITSVEPSDEWTNWRLTLANQMFQ</sequence>
<evidence type="ECO:0000256" key="4">
    <source>
        <dbReference type="ARBA" id="ARBA00022722"/>
    </source>
</evidence>
<comment type="cofactor">
    <cofactor evidence="1">
        <name>a divalent metal cation</name>
        <dbReference type="ChEBI" id="CHEBI:60240"/>
    </cofactor>
</comment>
<name>A0ABD2ZPX7_9GENT</name>
<dbReference type="GO" id="GO:0004518">
    <property type="term" value="F:nuclease activity"/>
    <property type="evidence" value="ECO:0007669"/>
    <property type="project" value="UniProtKB-KW"/>
</dbReference>
<dbReference type="EMBL" id="JBJUIK010000008">
    <property type="protein sequence ID" value="KAL3520522.1"/>
    <property type="molecule type" value="Genomic_DNA"/>
</dbReference>
<dbReference type="GO" id="GO:0005634">
    <property type="term" value="C:nucleus"/>
    <property type="evidence" value="ECO:0007669"/>
    <property type="project" value="UniProtKB-SubCell"/>
</dbReference>
<reference evidence="9 10" key="1">
    <citation type="submission" date="2024-11" db="EMBL/GenBank/DDBJ databases">
        <title>A near-complete genome assembly of Cinchona calisaya.</title>
        <authorList>
            <person name="Lian D.C."/>
            <person name="Zhao X.W."/>
            <person name="Wei L."/>
        </authorList>
    </citation>
    <scope>NUCLEOTIDE SEQUENCE [LARGE SCALE GENOMIC DNA]</scope>
    <source>
        <tissue evidence="9">Nenye</tissue>
    </source>
</reference>
<feature type="domain" description="DDE Tnp4" evidence="8">
    <location>
        <begin position="50"/>
        <end position="146"/>
    </location>
</feature>
<dbReference type="GO" id="GO:0046872">
    <property type="term" value="F:metal ion binding"/>
    <property type="evidence" value="ECO:0007669"/>
    <property type="project" value="UniProtKB-KW"/>
</dbReference>
<proteinExistence type="inferred from homology"/>
<protein>
    <recommendedName>
        <fullName evidence="8">DDE Tnp4 domain-containing protein</fullName>
    </recommendedName>
</protein>